<keyword evidence="4" id="KW-0999">Mitochondrion inner membrane</keyword>
<proteinExistence type="inferred from homology"/>
<comment type="subcellular location">
    <subcellularLocation>
        <location evidence="1">Mitochondrion inner membrane</location>
        <topology evidence="1">Multi-pass membrane protein</topology>
    </subcellularLocation>
</comment>
<evidence type="ECO:0000256" key="4">
    <source>
        <dbReference type="ARBA" id="ARBA00022792"/>
    </source>
</evidence>
<comment type="similarity">
    <text evidence="2">Belongs to the Tim17/Tim22/Tim23 family.</text>
</comment>
<protein>
    <submittedName>
        <fullName evidence="8">Uncharacterized protein</fullName>
    </submittedName>
</protein>
<comment type="caution">
    <text evidence="8">The sequence shown here is derived from an EMBL/GenBank/DDBJ whole genome shotgun (WGS) entry which is preliminary data.</text>
</comment>
<dbReference type="EMBL" id="JACEFO010001795">
    <property type="protein sequence ID" value="KAF8702009.1"/>
    <property type="molecule type" value="Genomic_DNA"/>
</dbReference>
<dbReference type="OrthoDB" id="688470at2759"/>
<sequence length="164" mass="17070">MGAATTTTPLYGDIPDHPHRFINYVGRGFLLGASCGSAWLFTRGALSTSPAGGRLRGGIHAVRSNAPRVAGVFGACSAMYCALERAMAVARQRDDPWNSIAACAASLGVFNVRSGGRAAAWNALYGAAVATVFEGADWVAGEWDSRFASHPSPTLTKNPGTVAR</sequence>
<keyword evidence="9" id="KW-1185">Reference proteome</keyword>
<evidence type="ECO:0000256" key="6">
    <source>
        <dbReference type="ARBA" id="ARBA00023128"/>
    </source>
</evidence>
<dbReference type="GO" id="GO:0030150">
    <property type="term" value="P:protein import into mitochondrial matrix"/>
    <property type="evidence" value="ECO:0007669"/>
    <property type="project" value="TreeGrafter"/>
</dbReference>
<evidence type="ECO:0000313" key="8">
    <source>
        <dbReference type="EMBL" id="KAF8702009.1"/>
    </source>
</evidence>
<evidence type="ECO:0000256" key="5">
    <source>
        <dbReference type="ARBA" id="ARBA00022989"/>
    </source>
</evidence>
<dbReference type="PANTHER" id="PTHR10485:SF13">
    <property type="match status" value="1"/>
</dbReference>
<reference evidence="8" key="1">
    <citation type="submission" date="2020-07" db="EMBL/GenBank/DDBJ databases">
        <title>Genome sequence and genetic diversity analysis of an under-domesticated orphan crop, white fonio (Digitaria exilis).</title>
        <authorList>
            <person name="Bennetzen J.L."/>
            <person name="Chen S."/>
            <person name="Ma X."/>
            <person name="Wang X."/>
            <person name="Yssel A.E.J."/>
            <person name="Chaluvadi S.R."/>
            <person name="Johnson M."/>
            <person name="Gangashetty P."/>
            <person name="Hamidou F."/>
            <person name="Sanogo M.D."/>
            <person name="Zwaenepoel A."/>
            <person name="Wallace J."/>
            <person name="Van De Peer Y."/>
            <person name="Van Deynze A."/>
        </authorList>
    </citation>
    <scope>NUCLEOTIDE SEQUENCE</scope>
    <source>
        <tissue evidence="8">Leaves</tissue>
    </source>
</reference>
<keyword evidence="5" id="KW-1133">Transmembrane helix</keyword>
<dbReference type="GO" id="GO:0008320">
    <property type="term" value="F:protein transmembrane transporter activity"/>
    <property type="evidence" value="ECO:0007669"/>
    <property type="project" value="TreeGrafter"/>
</dbReference>
<dbReference type="GO" id="GO:0005744">
    <property type="term" value="C:TIM23 mitochondrial import inner membrane translocase complex"/>
    <property type="evidence" value="ECO:0007669"/>
    <property type="project" value="TreeGrafter"/>
</dbReference>
<keyword evidence="7" id="KW-0472">Membrane</keyword>
<dbReference type="Pfam" id="PF02466">
    <property type="entry name" value="Tim17"/>
    <property type="match status" value="1"/>
</dbReference>
<name>A0A835BSA1_9POAL</name>
<evidence type="ECO:0000256" key="3">
    <source>
        <dbReference type="ARBA" id="ARBA00022692"/>
    </source>
</evidence>
<dbReference type="AlphaFoldDB" id="A0A835BSA1"/>
<evidence type="ECO:0000313" key="9">
    <source>
        <dbReference type="Proteomes" id="UP000636709"/>
    </source>
</evidence>
<evidence type="ECO:0000256" key="2">
    <source>
        <dbReference type="ARBA" id="ARBA00008444"/>
    </source>
</evidence>
<dbReference type="Proteomes" id="UP000636709">
    <property type="component" value="Unassembled WGS sequence"/>
</dbReference>
<organism evidence="8 9">
    <name type="scientific">Digitaria exilis</name>
    <dbReference type="NCBI Taxonomy" id="1010633"/>
    <lineage>
        <taxon>Eukaryota</taxon>
        <taxon>Viridiplantae</taxon>
        <taxon>Streptophyta</taxon>
        <taxon>Embryophyta</taxon>
        <taxon>Tracheophyta</taxon>
        <taxon>Spermatophyta</taxon>
        <taxon>Magnoliopsida</taxon>
        <taxon>Liliopsida</taxon>
        <taxon>Poales</taxon>
        <taxon>Poaceae</taxon>
        <taxon>PACMAD clade</taxon>
        <taxon>Panicoideae</taxon>
        <taxon>Panicodae</taxon>
        <taxon>Paniceae</taxon>
        <taxon>Anthephorinae</taxon>
        <taxon>Digitaria</taxon>
    </lineage>
</organism>
<accession>A0A835BSA1</accession>
<gene>
    <name evidence="8" type="ORF">HU200_033347</name>
</gene>
<evidence type="ECO:0000256" key="7">
    <source>
        <dbReference type="ARBA" id="ARBA00023136"/>
    </source>
</evidence>
<dbReference type="PANTHER" id="PTHR10485">
    <property type="entry name" value="MITOCHONDRIAL IMPORT INNER MEMBRANE TRANSLOCASE SUBUNIT TIM-17"/>
    <property type="match status" value="1"/>
</dbReference>
<keyword evidence="6" id="KW-0496">Mitochondrion</keyword>
<keyword evidence="3" id="KW-0812">Transmembrane</keyword>
<evidence type="ECO:0000256" key="1">
    <source>
        <dbReference type="ARBA" id="ARBA00004448"/>
    </source>
</evidence>